<feature type="compositionally biased region" description="Basic and acidic residues" evidence="1">
    <location>
        <begin position="369"/>
        <end position="389"/>
    </location>
</feature>
<feature type="compositionally biased region" description="Basic residues" evidence="1">
    <location>
        <begin position="342"/>
        <end position="353"/>
    </location>
</feature>
<dbReference type="OrthoDB" id="252150at2759"/>
<dbReference type="EMBL" id="AHKC01005595">
    <property type="protein sequence ID" value="EKF38490.1"/>
    <property type="molecule type" value="Genomic_DNA"/>
</dbReference>
<reference evidence="2 3" key="1">
    <citation type="journal article" date="2012" name="BMC Genomics">
        <title>Comparative genomic analysis of human infective Trypanosoma cruzi lineages with the bat-restricted subspecies T. cruzi marinkellei.</title>
        <authorList>
            <person name="Franzen O."/>
            <person name="Talavera-Lopez C."/>
            <person name="Ochaya S."/>
            <person name="Butler C.E."/>
            <person name="Messenger L.A."/>
            <person name="Lewis M.D."/>
            <person name="Llewellyn M.S."/>
            <person name="Marinkelle C.J."/>
            <person name="Tyler K.M."/>
            <person name="Miles M.A."/>
            <person name="Andersson B."/>
        </authorList>
    </citation>
    <scope>NUCLEOTIDE SEQUENCE [LARGE SCALE GENOMIC DNA]</scope>
    <source>
        <strain evidence="2 3">B7</strain>
    </source>
</reference>
<dbReference type="AlphaFoldDB" id="K2NGK0"/>
<sequence>MVLKDTKRQRPLCLFIRRLPHNITEVKLKDIILERVGCIDVEDMIDVSVLHGFPHRGDRPHVPSTAIISLCPEKEGDDNVTKHVVEVVKEIFDGRVVFDGGDDATDAMTSVVEWVPVYFGISAPIRHAAAGKKTKSIAPLKCRTGYIEDDEDYKRFCAGLEKAACEAQFEERGEETQEPGCEPTPEAMPKSLLVQELIAQFGHLKKTKLLKKKMKKKKEKERAEKMKKTTAKEAAKHDKKELLKRSPRQSTQEGNEAAAPEESKAERKKVRRLLRIMKANGGSEALAEVGDTQKEIGVDVEPTKARRRKRQREVKKELRRKGKQWEKETKVAAEAESDRGKASARRRVRKKNRQKIDGEKTGEPNTAEVSRKNSKEGKKEAGEGGQQKKEHTRRKNKMRARNKHRPREEGDGVAMTPH</sequence>
<evidence type="ECO:0000256" key="1">
    <source>
        <dbReference type="SAM" id="MobiDB-lite"/>
    </source>
</evidence>
<feature type="compositionally biased region" description="Basic residues" evidence="1">
    <location>
        <begin position="305"/>
        <end position="322"/>
    </location>
</feature>
<accession>K2NGK0</accession>
<comment type="caution">
    <text evidence="2">The sequence shown here is derived from an EMBL/GenBank/DDBJ whole genome shotgun (WGS) entry which is preliminary data.</text>
</comment>
<feature type="region of interest" description="Disordered" evidence="1">
    <location>
        <begin position="209"/>
        <end position="267"/>
    </location>
</feature>
<feature type="compositionally biased region" description="Basic and acidic residues" evidence="1">
    <location>
        <begin position="220"/>
        <end position="244"/>
    </location>
</feature>
<evidence type="ECO:0000313" key="3">
    <source>
        <dbReference type="Proteomes" id="UP000007350"/>
    </source>
</evidence>
<proteinExistence type="predicted"/>
<feature type="compositionally biased region" description="Basic and acidic residues" evidence="1">
    <location>
        <begin position="323"/>
        <end position="341"/>
    </location>
</feature>
<evidence type="ECO:0000313" key="2">
    <source>
        <dbReference type="EMBL" id="EKF38490.1"/>
    </source>
</evidence>
<organism evidence="2 3">
    <name type="scientific">Trypanosoma cruzi marinkellei</name>
    <dbReference type="NCBI Taxonomy" id="85056"/>
    <lineage>
        <taxon>Eukaryota</taxon>
        <taxon>Discoba</taxon>
        <taxon>Euglenozoa</taxon>
        <taxon>Kinetoplastea</taxon>
        <taxon>Metakinetoplastina</taxon>
        <taxon>Trypanosomatida</taxon>
        <taxon>Trypanosomatidae</taxon>
        <taxon>Trypanosoma</taxon>
        <taxon>Schizotrypanum</taxon>
    </lineage>
</organism>
<feature type="region of interest" description="Disordered" evidence="1">
    <location>
        <begin position="279"/>
        <end position="418"/>
    </location>
</feature>
<gene>
    <name evidence="2" type="ORF">MOQ_001303</name>
</gene>
<name>K2NGK0_TRYCR</name>
<protein>
    <submittedName>
        <fullName evidence="2">Uncharacterized protein</fullName>
    </submittedName>
</protein>
<feature type="compositionally biased region" description="Basic residues" evidence="1">
    <location>
        <begin position="390"/>
        <end position="405"/>
    </location>
</feature>
<dbReference type="Proteomes" id="UP000007350">
    <property type="component" value="Unassembled WGS sequence"/>
</dbReference>
<feature type="compositionally biased region" description="Basic residues" evidence="1">
    <location>
        <begin position="209"/>
        <end position="219"/>
    </location>
</feature>
<feature type="compositionally biased region" description="Basic and acidic residues" evidence="1">
    <location>
        <begin position="291"/>
        <end position="304"/>
    </location>
</feature>
<keyword evidence="3" id="KW-1185">Reference proteome</keyword>